<keyword evidence="2" id="KW-0597">Phosphoprotein</keyword>
<name>A0A2U3Y4J5_LEPWE</name>
<feature type="chain" id="PRO_5015738667" description="Pleckstrin homology domain-containing family H member 3" evidence="6">
    <location>
        <begin position="19"/>
        <end position="728"/>
    </location>
</feature>
<feature type="compositionally biased region" description="Pro residues" evidence="5">
    <location>
        <begin position="684"/>
        <end position="709"/>
    </location>
</feature>
<feature type="region of interest" description="Disordered" evidence="5">
    <location>
        <begin position="684"/>
        <end position="728"/>
    </location>
</feature>
<dbReference type="KEGG" id="lww:102750535"/>
<evidence type="ECO:0000313" key="10">
    <source>
        <dbReference type="RefSeq" id="XP_006738645.1"/>
    </source>
</evidence>
<dbReference type="CDD" id="cd13297">
    <property type="entry name" value="PH3_MyoX-like"/>
    <property type="match status" value="1"/>
</dbReference>
<dbReference type="SUPFAM" id="SSF47031">
    <property type="entry name" value="Second domain of FERM"/>
    <property type="match status" value="1"/>
</dbReference>
<dbReference type="SMART" id="SM00139">
    <property type="entry name" value="MyTH4"/>
    <property type="match status" value="1"/>
</dbReference>
<feature type="signal peptide" evidence="6">
    <location>
        <begin position="1"/>
        <end position="18"/>
    </location>
</feature>
<organism evidence="9 10">
    <name type="scientific">Leptonychotes weddellii</name>
    <name type="common">Weddell seal</name>
    <name type="synonym">Otaria weddellii</name>
    <dbReference type="NCBI Taxonomy" id="9713"/>
    <lineage>
        <taxon>Eukaryota</taxon>
        <taxon>Metazoa</taxon>
        <taxon>Chordata</taxon>
        <taxon>Craniata</taxon>
        <taxon>Vertebrata</taxon>
        <taxon>Euteleostomi</taxon>
        <taxon>Mammalia</taxon>
        <taxon>Eutheria</taxon>
        <taxon>Laurasiatheria</taxon>
        <taxon>Carnivora</taxon>
        <taxon>Caniformia</taxon>
        <taxon>Pinnipedia</taxon>
        <taxon>Phocidae</taxon>
        <taxon>Monachinae</taxon>
        <taxon>Lobodontini</taxon>
        <taxon>Leptonychotes</taxon>
    </lineage>
</organism>
<dbReference type="InterPro" id="IPR011993">
    <property type="entry name" value="PH-like_dom_sf"/>
</dbReference>
<gene>
    <name evidence="10" type="primary">PLEKHH3</name>
</gene>
<dbReference type="Gene3D" id="2.30.29.30">
    <property type="entry name" value="Pleckstrin-homology domain (PH domain)/Phosphotyrosine-binding domain (PTB)"/>
    <property type="match status" value="2"/>
</dbReference>
<dbReference type="Gene3D" id="3.10.20.90">
    <property type="entry name" value="Phosphatidylinositol 3-kinase Catalytic Subunit, Chain A, domain 1"/>
    <property type="match status" value="1"/>
</dbReference>
<evidence type="ECO:0000256" key="1">
    <source>
        <dbReference type="ARBA" id="ARBA00022481"/>
    </source>
</evidence>
<evidence type="ECO:0000256" key="4">
    <source>
        <dbReference type="ARBA" id="ARBA00067094"/>
    </source>
</evidence>
<dbReference type="Pfam" id="PF00373">
    <property type="entry name" value="FERM_M"/>
    <property type="match status" value="1"/>
</dbReference>
<feature type="compositionally biased region" description="Acidic residues" evidence="5">
    <location>
        <begin position="29"/>
        <end position="41"/>
    </location>
</feature>
<dbReference type="SMART" id="SM00233">
    <property type="entry name" value="PH"/>
    <property type="match status" value="1"/>
</dbReference>
<dbReference type="GO" id="GO:0005856">
    <property type="term" value="C:cytoskeleton"/>
    <property type="evidence" value="ECO:0007669"/>
    <property type="project" value="InterPro"/>
</dbReference>
<dbReference type="SUPFAM" id="SSF50729">
    <property type="entry name" value="PH domain-like"/>
    <property type="match status" value="1"/>
</dbReference>
<dbReference type="InterPro" id="IPR001849">
    <property type="entry name" value="PH_domain"/>
</dbReference>
<feature type="region of interest" description="Disordered" evidence="5">
    <location>
        <begin position="28"/>
        <end position="74"/>
    </location>
</feature>
<keyword evidence="9" id="KW-1185">Reference proteome</keyword>
<feature type="domain" description="PH" evidence="7">
    <location>
        <begin position="95"/>
        <end position="199"/>
    </location>
</feature>
<dbReference type="InterPro" id="IPR019749">
    <property type="entry name" value="Band_41_domain"/>
</dbReference>
<evidence type="ECO:0000259" key="8">
    <source>
        <dbReference type="PROSITE" id="PS51016"/>
    </source>
</evidence>
<feature type="compositionally biased region" description="Polar residues" evidence="5">
    <location>
        <begin position="717"/>
        <end position="728"/>
    </location>
</feature>
<dbReference type="STRING" id="9713.A0A2U3Y4J5"/>
<dbReference type="FunFam" id="2.30.29.30:FF:000284">
    <property type="entry name" value="pleckstrin homology domain-containing family H member 3 isoform X2"/>
    <property type="match status" value="1"/>
</dbReference>
<dbReference type="InterPro" id="IPR019748">
    <property type="entry name" value="FERM_central"/>
</dbReference>
<dbReference type="PROSITE" id="PS51016">
    <property type="entry name" value="MYTH4"/>
    <property type="match status" value="1"/>
</dbReference>
<dbReference type="CDD" id="cd14473">
    <property type="entry name" value="FERM_B-lobe"/>
    <property type="match status" value="1"/>
</dbReference>
<keyword evidence="1" id="KW-0488">Methylation</keyword>
<feature type="domain" description="MyTH4" evidence="8">
    <location>
        <begin position="237"/>
        <end position="399"/>
    </location>
</feature>
<dbReference type="FunFam" id="1.25.40.530:FF:000001">
    <property type="entry name" value="Pleckstrin homology domain-containing family H member 2"/>
    <property type="match status" value="1"/>
</dbReference>
<dbReference type="PANTHER" id="PTHR46049:SF5">
    <property type="entry name" value="PLECKSTRIN HOMOLOGY DOMAIN-CONTAINING FAMILY H MEMBER 3"/>
    <property type="match status" value="1"/>
</dbReference>
<dbReference type="InterPro" id="IPR014352">
    <property type="entry name" value="FERM/acyl-CoA-bd_prot_sf"/>
</dbReference>
<dbReference type="GeneID" id="102750535"/>
<dbReference type="Pfam" id="PF00784">
    <property type="entry name" value="MyTH4"/>
    <property type="match status" value="1"/>
</dbReference>
<dbReference type="RefSeq" id="XP_006738645.1">
    <property type="nucleotide sequence ID" value="XM_006738582.2"/>
</dbReference>
<reference evidence="10" key="1">
    <citation type="submission" date="2025-08" db="UniProtKB">
        <authorList>
            <consortium name="RefSeq"/>
        </authorList>
    </citation>
    <scope>IDENTIFICATION</scope>
    <source>
        <tissue evidence="10">Liver</tissue>
    </source>
</reference>
<dbReference type="InterPro" id="IPR038185">
    <property type="entry name" value="MyTH4_dom_sf"/>
</dbReference>
<evidence type="ECO:0000313" key="9">
    <source>
        <dbReference type="Proteomes" id="UP000245341"/>
    </source>
</evidence>
<keyword evidence="3 6" id="KW-0732">Signal</keyword>
<dbReference type="PROSITE" id="PS50003">
    <property type="entry name" value="PH_DOMAIN"/>
    <property type="match status" value="1"/>
</dbReference>
<proteinExistence type="predicted"/>
<dbReference type="Gene3D" id="1.20.80.10">
    <property type="match status" value="2"/>
</dbReference>
<dbReference type="FunFam" id="2.30.29.30:FF:000276">
    <property type="entry name" value="pleckstrin homology domain-containing family H member 3"/>
    <property type="match status" value="1"/>
</dbReference>
<dbReference type="PANTHER" id="PTHR46049">
    <property type="entry name" value="AGAP003327-PA"/>
    <property type="match status" value="1"/>
</dbReference>
<protein>
    <recommendedName>
        <fullName evidence="4">Pleckstrin homology domain-containing family H member 3</fullName>
    </recommendedName>
</protein>
<evidence type="ECO:0000256" key="6">
    <source>
        <dbReference type="SAM" id="SignalP"/>
    </source>
</evidence>
<dbReference type="FunFam" id="3.10.20.90:FF:000182">
    <property type="entry name" value="pleckstrin homology domain-containing family H member 3 isoform X1"/>
    <property type="match status" value="1"/>
</dbReference>
<dbReference type="Gene3D" id="1.25.40.530">
    <property type="entry name" value="MyTH4 domain"/>
    <property type="match status" value="1"/>
</dbReference>
<evidence type="ECO:0000256" key="2">
    <source>
        <dbReference type="ARBA" id="ARBA00022553"/>
    </source>
</evidence>
<dbReference type="AlphaFoldDB" id="A0A2U3Y4J5"/>
<dbReference type="Pfam" id="PF21989">
    <property type="entry name" value="RA_2"/>
    <property type="match status" value="1"/>
</dbReference>
<dbReference type="InterPro" id="IPR035963">
    <property type="entry name" value="FERM_2"/>
</dbReference>
<accession>A0A2U3Y4J5</accession>
<dbReference type="InterPro" id="IPR000857">
    <property type="entry name" value="MyTH4_dom"/>
</dbReference>
<sequence length="728" mass="78604">MPLPGGLWWLLCCRRGFTLLHRDYGDGELSGDGDEDEDEETFELRTPSPAGGGRGPLDVTLTQPVRSGPVSDRLQSWEETRSLIPEKGPPEEDPDVVVKGWLYREPRGGGARPWLPPRRAWFVLTRDSLDQFSSSGKGARRLGSLVLTSLCSVTGPERRPKETGLWSVTVSGRKHSVRLCSPRQAEAERWGVALREVIASKAPLETPTQLLLRDIQESCGDPETVALIYLRNPILRHTSGALYAPLLPLPYGVSAPGPGYAPLREEAVRLFLALQALEGARRPGPLMQGVLQTCRDLPALRDELFLQLAKQTSGPAGPPGPPATQDPAALRYWQLLTCMSCTFRPGGAVRGHLLGHLERTEQALPDTELAAYARFIRKALGRTRGRELVPSLAEISALSRRQELLCTVHCPGAGACPVAIDSHTTAGEVARELVGRLGLARSRNAFALYEQRGAQERALAGGTLMADVLTRFENLAAEEAALDDSPDSGWRLCLRLHGPLHPEGLSPDGHELPFLFEQAHALLLRGRPPPPDDTLRALAALRLQSLHRDFSPRAPLPRAGRAAAVLGGWKRLRGMGRAEAMAAYLALAAQCPGFGAARYDVLELSTEPGGGTPQKLCLGLGAKAMSLSRPGETEPVHSVSYGHVAACQLMGPHTLALRVGESQLLLQSPQVEEIMQLVNAYLPNPSPERPCSSPSPPCQDLPDISPPSQHPGLDEPQGQSGCLGQLQD</sequence>
<dbReference type="CTD" id="79990"/>
<evidence type="ECO:0000256" key="3">
    <source>
        <dbReference type="ARBA" id="ARBA00022729"/>
    </source>
</evidence>
<dbReference type="OrthoDB" id="6108017at2759"/>
<evidence type="ECO:0000259" key="7">
    <source>
        <dbReference type="PROSITE" id="PS50003"/>
    </source>
</evidence>
<evidence type="ECO:0000256" key="5">
    <source>
        <dbReference type="SAM" id="MobiDB-lite"/>
    </source>
</evidence>
<dbReference type="Proteomes" id="UP000245341">
    <property type="component" value="Unplaced"/>
</dbReference>
<dbReference type="InterPro" id="IPR051724">
    <property type="entry name" value="Actin_motor_Myosin"/>
</dbReference>
<dbReference type="SMART" id="SM00295">
    <property type="entry name" value="B41"/>
    <property type="match status" value="1"/>
</dbReference>